<evidence type="ECO:0000313" key="3">
    <source>
        <dbReference type="Proteomes" id="UP000193380"/>
    </source>
</evidence>
<evidence type="ECO:0000313" key="2">
    <source>
        <dbReference type="EMBL" id="CDQ85705.1"/>
    </source>
</evidence>
<gene>
    <name evidence="2" type="ORF">GSONMT00014274001</name>
</gene>
<dbReference type="EMBL" id="FR906917">
    <property type="protein sequence ID" value="CDQ85705.1"/>
    <property type="molecule type" value="Genomic_DNA"/>
</dbReference>
<dbReference type="STRING" id="8022.A0A060Y983"/>
<reference evidence="2" key="2">
    <citation type="submission" date="2014-03" db="EMBL/GenBank/DDBJ databases">
        <authorList>
            <person name="Genoscope - CEA"/>
        </authorList>
    </citation>
    <scope>NUCLEOTIDE SEQUENCE</scope>
</reference>
<dbReference type="AlphaFoldDB" id="A0A060Y983"/>
<dbReference type="PaxDb" id="8022-A0A060Y983"/>
<organism evidence="2 3">
    <name type="scientific">Oncorhynchus mykiss</name>
    <name type="common">Rainbow trout</name>
    <name type="synonym">Salmo gairdneri</name>
    <dbReference type="NCBI Taxonomy" id="8022"/>
    <lineage>
        <taxon>Eukaryota</taxon>
        <taxon>Metazoa</taxon>
        <taxon>Chordata</taxon>
        <taxon>Craniata</taxon>
        <taxon>Vertebrata</taxon>
        <taxon>Euteleostomi</taxon>
        <taxon>Actinopterygii</taxon>
        <taxon>Neopterygii</taxon>
        <taxon>Teleostei</taxon>
        <taxon>Protacanthopterygii</taxon>
        <taxon>Salmoniformes</taxon>
        <taxon>Salmonidae</taxon>
        <taxon>Salmoninae</taxon>
        <taxon>Oncorhynchus</taxon>
    </lineage>
</organism>
<name>A0A060Y983_ONCMY</name>
<accession>A0A060Y983</accession>
<proteinExistence type="predicted"/>
<dbReference type="Proteomes" id="UP000193380">
    <property type="component" value="Unassembled WGS sequence"/>
</dbReference>
<feature type="region of interest" description="Disordered" evidence="1">
    <location>
        <begin position="169"/>
        <end position="188"/>
    </location>
</feature>
<sequence length="220" mass="23493">MVHNVLENTPPGFGSSWNVRMVCIQRDSTASPNRMCIMHSSPACDMLVGCSLCRQMRAPLPDHHYLSYTVLRTTPPPCLRCPGKPASSDTRLYEASNDSLTNASGTGRSANTPMETTRCVFGESYGAVCLCGTDLCLCGCQVELHTFLSEPELLGVGGSGHMRMGALGHDGGYQTLPSRGPAGSSSRLNQSTNISSYVTLRRGASAASGLKVRLQLFLTD</sequence>
<evidence type="ECO:0000256" key="1">
    <source>
        <dbReference type="SAM" id="MobiDB-lite"/>
    </source>
</evidence>
<reference evidence="2" key="1">
    <citation type="journal article" date="2014" name="Nat. Commun.">
        <title>The rainbow trout genome provides novel insights into evolution after whole-genome duplication in vertebrates.</title>
        <authorList>
            <person name="Berthelot C."/>
            <person name="Brunet F."/>
            <person name="Chalopin D."/>
            <person name="Juanchich A."/>
            <person name="Bernard M."/>
            <person name="Noel B."/>
            <person name="Bento P."/>
            <person name="Da Silva C."/>
            <person name="Labadie K."/>
            <person name="Alberti A."/>
            <person name="Aury J.M."/>
            <person name="Louis A."/>
            <person name="Dehais P."/>
            <person name="Bardou P."/>
            <person name="Montfort J."/>
            <person name="Klopp C."/>
            <person name="Cabau C."/>
            <person name="Gaspin C."/>
            <person name="Thorgaard G.H."/>
            <person name="Boussaha M."/>
            <person name="Quillet E."/>
            <person name="Guyomard R."/>
            <person name="Galiana D."/>
            <person name="Bobe J."/>
            <person name="Volff J.N."/>
            <person name="Genet C."/>
            <person name="Wincker P."/>
            <person name="Jaillon O."/>
            <person name="Roest Crollius H."/>
            <person name="Guiguen Y."/>
        </authorList>
    </citation>
    <scope>NUCLEOTIDE SEQUENCE [LARGE SCALE GENOMIC DNA]</scope>
</reference>
<protein>
    <submittedName>
        <fullName evidence="2">Uncharacterized protein</fullName>
    </submittedName>
</protein>